<accession>A0ABV9Y4Y2</accession>
<dbReference type="Pfam" id="PF05431">
    <property type="entry name" value="Toxin_10"/>
    <property type="match status" value="1"/>
</dbReference>
<proteinExistence type="predicted"/>
<evidence type="ECO:0000313" key="3">
    <source>
        <dbReference type="Proteomes" id="UP001595833"/>
    </source>
</evidence>
<evidence type="ECO:0000313" key="2">
    <source>
        <dbReference type="EMBL" id="MFC5057379.1"/>
    </source>
</evidence>
<sequence length="433" mass="47120">MSQDLADSTAADGTPDVAERALVVKRFGPLEVCVVSRYTRTWDDRGSGGDYHGSFFSPVAPGTGWRRLAHLGNGSNHNDISGNHGTVMVREVDAAARMFAHPTDYRLIWTDAGSGADKDGSVWRPVPPAGYVALGDVMWQGHGKPPLTEITCIRKTYNGHEYVRRGTLGPLLWSDKGTGADRDVSLYPILAPGYPEDSIERLLLPTGGFTAYGHHSPPSPEDTTWVLDLPASVVKSHGPQRPTLTSHDAPPETTQPVIDRVVVIPCTVVRDPHRAPAWQLEHSPFYTLERRRFYTSQLHRYNGSSEPHTDSRAITTGVSGTDEEAFTKKTGVTVSASAGIEVKGLGLGASVSTTVELGYERRRSVTVLRSETKTHSLVTPPHTSGALWSETHEIRSFRADGSQVGETSLIFETSNYVNQQYPAGTDISHTVTD</sequence>
<dbReference type="SUPFAM" id="SSF56973">
    <property type="entry name" value="Aerolisin/ETX pore-forming domain"/>
    <property type="match status" value="1"/>
</dbReference>
<protein>
    <submittedName>
        <fullName evidence="2">Vps62-related protein</fullName>
    </submittedName>
</protein>
<dbReference type="EMBL" id="JBHSJB010000027">
    <property type="protein sequence ID" value="MFC5057379.1"/>
    <property type="molecule type" value="Genomic_DNA"/>
</dbReference>
<keyword evidence="3" id="KW-1185">Reference proteome</keyword>
<comment type="caution">
    <text evidence="2">The sequence shown here is derived from an EMBL/GenBank/DDBJ whole genome shotgun (WGS) entry which is preliminary data.</text>
</comment>
<dbReference type="PANTHER" id="PTHR48219:SF2">
    <property type="entry name" value="VACUOLAR PROTEIN SORTING-ASSOCIATED PROTEIN 62"/>
    <property type="match status" value="1"/>
</dbReference>
<feature type="domain" description="Insecticidal crystal toxin" evidence="1">
    <location>
        <begin position="271"/>
        <end position="379"/>
    </location>
</feature>
<reference evidence="3" key="1">
    <citation type="journal article" date="2019" name="Int. J. Syst. Evol. Microbiol.">
        <title>The Global Catalogue of Microorganisms (GCM) 10K type strain sequencing project: providing services to taxonomists for standard genome sequencing and annotation.</title>
        <authorList>
            <consortium name="The Broad Institute Genomics Platform"/>
            <consortium name="The Broad Institute Genome Sequencing Center for Infectious Disease"/>
            <person name="Wu L."/>
            <person name="Ma J."/>
        </authorList>
    </citation>
    <scope>NUCLEOTIDE SEQUENCE [LARGE SCALE GENOMIC DNA]</scope>
    <source>
        <strain evidence="3">KCTC 12848</strain>
    </source>
</reference>
<dbReference type="Proteomes" id="UP001595833">
    <property type="component" value="Unassembled WGS sequence"/>
</dbReference>
<evidence type="ECO:0000259" key="1">
    <source>
        <dbReference type="Pfam" id="PF05431"/>
    </source>
</evidence>
<dbReference type="InterPro" id="IPR009291">
    <property type="entry name" value="Vps62"/>
</dbReference>
<organism evidence="2 3">
    <name type="scientific">Saccharothrix xinjiangensis</name>
    <dbReference type="NCBI Taxonomy" id="204798"/>
    <lineage>
        <taxon>Bacteria</taxon>
        <taxon>Bacillati</taxon>
        <taxon>Actinomycetota</taxon>
        <taxon>Actinomycetes</taxon>
        <taxon>Pseudonocardiales</taxon>
        <taxon>Pseudonocardiaceae</taxon>
        <taxon>Saccharothrix</taxon>
    </lineage>
</organism>
<dbReference type="Pfam" id="PF06101">
    <property type="entry name" value="Vps62"/>
    <property type="match status" value="1"/>
</dbReference>
<dbReference type="PANTHER" id="PTHR48219">
    <property type="entry name" value="VACUOLAR PROTEIN SORTING-ASSOCIATED PROTEIN 62-RELATED"/>
    <property type="match status" value="1"/>
</dbReference>
<gene>
    <name evidence="2" type="ORF">ACFPFM_27005</name>
</gene>
<name>A0ABV9Y4Y2_9PSEU</name>
<dbReference type="RefSeq" id="WP_344037094.1">
    <property type="nucleotide sequence ID" value="NZ_BAAAKE010000006.1"/>
</dbReference>
<dbReference type="InterPro" id="IPR008872">
    <property type="entry name" value="Toxin_P42"/>
</dbReference>